<evidence type="ECO:0000313" key="3">
    <source>
        <dbReference type="Proteomes" id="UP000325081"/>
    </source>
</evidence>
<keyword evidence="3" id="KW-1185">Reference proteome</keyword>
<organism evidence="2 3">
    <name type="scientific">Striga asiatica</name>
    <name type="common">Asiatic witchweed</name>
    <name type="synonym">Buchnera asiatica</name>
    <dbReference type="NCBI Taxonomy" id="4170"/>
    <lineage>
        <taxon>Eukaryota</taxon>
        <taxon>Viridiplantae</taxon>
        <taxon>Streptophyta</taxon>
        <taxon>Embryophyta</taxon>
        <taxon>Tracheophyta</taxon>
        <taxon>Spermatophyta</taxon>
        <taxon>Magnoliopsida</taxon>
        <taxon>eudicotyledons</taxon>
        <taxon>Gunneridae</taxon>
        <taxon>Pentapetalae</taxon>
        <taxon>asterids</taxon>
        <taxon>lamiids</taxon>
        <taxon>Lamiales</taxon>
        <taxon>Orobanchaceae</taxon>
        <taxon>Buchnereae</taxon>
        <taxon>Striga</taxon>
    </lineage>
</organism>
<reference evidence="3" key="1">
    <citation type="journal article" date="2019" name="Curr. Biol.">
        <title>Genome Sequence of Striga asiatica Provides Insight into the Evolution of Plant Parasitism.</title>
        <authorList>
            <person name="Yoshida S."/>
            <person name="Kim S."/>
            <person name="Wafula E.K."/>
            <person name="Tanskanen J."/>
            <person name="Kim Y.M."/>
            <person name="Honaas L."/>
            <person name="Yang Z."/>
            <person name="Spallek T."/>
            <person name="Conn C.E."/>
            <person name="Ichihashi Y."/>
            <person name="Cheong K."/>
            <person name="Cui S."/>
            <person name="Der J.P."/>
            <person name="Gundlach H."/>
            <person name="Jiao Y."/>
            <person name="Hori C."/>
            <person name="Ishida J.K."/>
            <person name="Kasahara H."/>
            <person name="Kiba T."/>
            <person name="Kim M.S."/>
            <person name="Koo N."/>
            <person name="Laohavisit A."/>
            <person name="Lee Y.H."/>
            <person name="Lumba S."/>
            <person name="McCourt P."/>
            <person name="Mortimer J.C."/>
            <person name="Mutuku J.M."/>
            <person name="Nomura T."/>
            <person name="Sasaki-Sekimoto Y."/>
            <person name="Seto Y."/>
            <person name="Wang Y."/>
            <person name="Wakatake T."/>
            <person name="Sakakibara H."/>
            <person name="Demura T."/>
            <person name="Yamaguchi S."/>
            <person name="Yoneyama K."/>
            <person name="Manabe R.I."/>
            <person name="Nelson D.C."/>
            <person name="Schulman A.H."/>
            <person name="Timko M.P."/>
            <person name="dePamphilis C.W."/>
            <person name="Choi D."/>
            <person name="Shirasu K."/>
        </authorList>
    </citation>
    <scope>NUCLEOTIDE SEQUENCE [LARGE SCALE GENOMIC DNA]</scope>
    <source>
        <strain evidence="3">cv. UVA1</strain>
    </source>
</reference>
<dbReference type="EMBL" id="BKCP01005483">
    <property type="protein sequence ID" value="GER38336.1"/>
    <property type="molecule type" value="Genomic_DNA"/>
</dbReference>
<dbReference type="GO" id="GO:0016787">
    <property type="term" value="F:hydrolase activity"/>
    <property type="evidence" value="ECO:0007669"/>
    <property type="project" value="UniProtKB-KW"/>
</dbReference>
<feature type="compositionally biased region" description="Basic and acidic residues" evidence="1">
    <location>
        <begin position="36"/>
        <end position="53"/>
    </location>
</feature>
<accession>A0A5A7Q0A7</accession>
<protein>
    <submittedName>
        <fullName evidence="2">P-loop containing nucleoside triphosphatehydrolases superfamily protein</fullName>
    </submittedName>
</protein>
<keyword evidence="2" id="KW-0378">Hydrolase</keyword>
<evidence type="ECO:0000313" key="2">
    <source>
        <dbReference type="EMBL" id="GER38336.1"/>
    </source>
</evidence>
<dbReference type="Proteomes" id="UP000325081">
    <property type="component" value="Unassembled WGS sequence"/>
</dbReference>
<gene>
    <name evidence="2" type="ORF">STAS_14860</name>
</gene>
<proteinExistence type="predicted"/>
<comment type="caution">
    <text evidence="2">The sequence shown here is derived from an EMBL/GenBank/DDBJ whole genome shotgun (WGS) entry which is preliminary data.</text>
</comment>
<feature type="region of interest" description="Disordered" evidence="1">
    <location>
        <begin position="33"/>
        <end position="53"/>
    </location>
</feature>
<evidence type="ECO:0000256" key="1">
    <source>
        <dbReference type="SAM" id="MobiDB-lite"/>
    </source>
</evidence>
<sequence length="104" mass="11397">MKGPFDFFREDEEKTNSISPVPRVVATDVDEDDVNVEEKPTGERKKCEMTEVSASDKGRRRRGRFMAVSSFGYPTFCVVTDGGGSAACPEGYLPIALVSFALLP</sequence>
<dbReference type="AlphaFoldDB" id="A0A5A7Q0A7"/>
<name>A0A5A7Q0A7_STRAF</name>